<keyword evidence="5 6" id="KW-0472">Membrane</keyword>
<evidence type="ECO:0000256" key="2">
    <source>
        <dbReference type="ARBA" id="ARBA00022475"/>
    </source>
</evidence>
<gene>
    <name evidence="7" type="ORF">AB4874_04055</name>
</gene>
<feature type="transmembrane region" description="Helical" evidence="6">
    <location>
        <begin position="73"/>
        <end position="90"/>
    </location>
</feature>
<dbReference type="Pfam" id="PF01810">
    <property type="entry name" value="LysE"/>
    <property type="match status" value="1"/>
</dbReference>
<keyword evidence="8" id="KW-1185">Reference proteome</keyword>
<evidence type="ECO:0000256" key="6">
    <source>
        <dbReference type="SAM" id="Phobius"/>
    </source>
</evidence>
<comment type="subcellular location">
    <subcellularLocation>
        <location evidence="1">Cell membrane</location>
        <topology evidence="1">Multi-pass membrane protein</topology>
    </subcellularLocation>
</comment>
<feature type="transmembrane region" description="Helical" evidence="6">
    <location>
        <begin position="41"/>
        <end position="61"/>
    </location>
</feature>
<dbReference type="RefSeq" id="WP_368391035.1">
    <property type="nucleotide sequence ID" value="NZ_JBFRYC010000002.1"/>
</dbReference>
<protein>
    <submittedName>
        <fullName evidence="7">LysE family translocator</fullName>
    </submittedName>
</protein>
<evidence type="ECO:0000256" key="5">
    <source>
        <dbReference type="ARBA" id="ARBA00023136"/>
    </source>
</evidence>
<dbReference type="PANTHER" id="PTHR30086:SF20">
    <property type="entry name" value="ARGININE EXPORTER PROTEIN ARGO-RELATED"/>
    <property type="match status" value="1"/>
</dbReference>
<evidence type="ECO:0000313" key="8">
    <source>
        <dbReference type="Proteomes" id="UP001557465"/>
    </source>
</evidence>
<dbReference type="EMBL" id="JBFRYC010000002">
    <property type="protein sequence ID" value="MEX1660824.1"/>
    <property type="molecule type" value="Genomic_DNA"/>
</dbReference>
<evidence type="ECO:0000256" key="4">
    <source>
        <dbReference type="ARBA" id="ARBA00022989"/>
    </source>
</evidence>
<keyword evidence="3 6" id="KW-0812">Transmembrane</keyword>
<dbReference type="PANTHER" id="PTHR30086">
    <property type="entry name" value="ARGININE EXPORTER PROTEIN ARGO"/>
    <property type="match status" value="1"/>
</dbReference>
<proteinExistence type="predicted"/>
<feature type="transmembrane region" description="Helical" evidence="6">
    <location>
        <begin position="172"/>
        <end position="190"/>
    </location>
</feature>
<comment type="caution">
    <text evidence="7">The sequence shown here is derived from an EMBL/GenBank/DDBJ whole genome shotgun (WGS) entry which is preliminary data.</text>
</comment>
<organism evidence="7 8">
    <name type="scientific">Thioclava arctica</name>
    <dbReference type="NCBI Taxonomy" id="3238301"/>
    <lineage>
        <taxon>Bacteria</taxon>
        <taxon>Pseudomonadati</taxon>
        <taxon>Pseudomonadota</taxon>
        <taxon>Alphaproteobacteria</taxon>
        <taxon>Rhodobacterales</taxon>
        <taxon>Paracoccaceae</taxon>
        <taxon>Thioclava</taxon>
    </lineage>
</organism>
<evidence type="ECO:0000256" key="3">
    <source>
        <dbReference type="ARBA" id="ARBA00022692"/>
    </source>
</evidence>
<evidence type="ECO:0000256" key="1">
    <source>
        <dbReference type="ARBA" id="ARBA00004651"/>
    </source>
</evidence>
<keyword evidence="2" id="KW-1003">Cell membrane</keyword>
<name>A0ABV3THP8_9RHOB</name>
<evidence type="ECO:0000313" key="7">
    <source>
        <dbReference type="EMBL" id="MEX1660824.1"/>
    </source>
</evidence>
<feature type="transmembrane region" description="Helical" evidence="6">
    <location>
        <begin position="129"/>
        <end position="152"/>
    </location>
</feature>
<sequence>MSQLFLSLLGFACVAAGTPGPNNIMVMSSGATFGFRRTVPHLLGIALGHGLMVVLIALGLGEVFIRMPALHDVLTVLAAIYMLWLAWKIAHAGAPGQGGNTRPFTFLQAAAFQWVNPKAWVMSLGAATIYGSLGGLLMGAVFVVIDLIAVSIWTGLGQTLSHWLGTGPRLRAFNWLMAGLLVASIALVFLER</sequence>
<reference evidence="7 8" key="1">
    <citation type="journal article" date="2011" name="Int. J. Syst. Evol. Microbiol.">
        <title>Zhongshania antarctica gen. nov., sp. nov. and Zhongshania guokunii sp. nov., gammaproteobacteria respectively isolated from coastal attached (fast) ice and surface seawater of the Antarctic.</title>
        <authorList>
            <person name="Li H.J."/>
            <person name="Zhang X.Y."/>
            <person name="Chen C.X."/>
            <person name="Zhang Y.J."/>
            <person name="Gao Z.M."/>
            <person name="Yu Y."/>
            <person name="Chen X.L."/>
            <person name="Chen B."/>
            <person name="Zhang Y.Z."/>
        </authorList>
    </citation>
    <scope>NUCLEOTIDE SEQUENCE [LARGE SCALE GENOMIC DNA]</scope>
    <source>
        <strain evidence="7 8">15-R06ZXC-3</strain>
    </source>
</reference>
<dbReference type="InterPro" id="IPR001123">
    <property type="entry name" value="LeuE-type"/>
</dbReference>
<accession>A0ABV3THP8</accession>
<dbReference type="Proteomes" id="UP001557465">
    <property type="component" value="Unassembled WGS sequence"/>
</dbReference>
<keyword evidence="4 6" id="KW-1133">Transmembrane helix</keyword>